<dbReference type="GO" id="GO:1904680">
    <property type="term" value="F:peptide transmembrane transporter activity"/>
    <property type="evidence" value="ECO:0007669"/>
    <property type="project" value="TreeGrafter"/>
</dbReference>
<dbReference type="SUPFAM" id="SSF53850">
    <property type="entry name" value="Periplasmic binding protein-like II"/>
    <property type="match status" value="2"/>
</dbReference>
<dbReference type="CDD" id="cd08504">
    <property type="entry name" value="PBP2_OppA"/>
    <property type="match status" value="1"/>
</dbReference>
<dbReference type="GO" id="GO:0030288">
    <property type="term" value="C:outer membrane-bounded periplasmic space"/>
    <property type="evidence" value="ECO:0007669"/>
    <property type="project" value="UniProtKB-ARBA"/>
</dbReference>
<feature type="domain" description="Solute-binding protein family 5" evidence="2">
    <location>
        <begin position="237"/>
        <end position="575"/>
    </location>
</feature>
<dbReference type="EMBL" id="LECT01000023">
    <property type="protein sequence ID" value="KLU05131.1"/>
    <property type="molecule type" value="Genomic_DNA"/>
</dbReference>
<dbReference type="Gene3D" id="3.40.190.10">
    <property type="entry name" value="Periplasmic binding protein-like II"/>
    <property type="match status" value="2"/>
</dbReference>
<dbReference type="AlphaFoldDB" id="A0A0J1BF45"/>
<dbReference type="InterPro" id="IPR000914">
    <property type="entry name" value="SBP_5_dom"/>
</dbReference>
<dbReference type="GO" id="GO:0043190">
    <property type="term" value="C:ATP-binding cassette (ABC) transporter complex"/>
    <property type="evidence" value="ECO:0007669"/>
    <property type="project" value="InterPro"/>
</dbReference>
<evidence type="ECO:0000256" key="1">
    <source>
        <dbReference type="SAM" id="MobiDB-lite"/>
    </source>
</evidence>
<dbReference type="PANTHER" id="PTHR30290">
    <property type="entry name" value="PERIPLASMIC BINDING COMPONENT OF ABC TRANSPORTER"/>
    <property type="match status" value="1"/>
</dbReference>
<dbReference type="GO" id="GO:0015833">
    <property type="term" value="P:peptide transport"/>
    <property type="evidence" value="ECO:0007669"/>
    <property type="project" value="TreeGrafter"/>
</dbReference>
<dbReference type="Proteomes" id="UP000036367">
    <property type="component" value="Unassembled WGS sequence"/>
</dbReference>
<name>A0A0J1BF45_RHOIS</name>
<protein>
    <submittedName>
        <fullName evidence="3">Oligopeptide ABC transporter, periplasmic oligopeptide-binding protein OppA</fullName>
    </submittedName>
</protein>
<dbReference type="PANTHER" id="PTHR30290:SF83">
    <property type="entry name" value="ABC TRANSPORTER SUBSTRATE-BINDING PROTEIN"/>
    <property type="match status" value="1"/>
</dbReference>
<evidence type="ECO:0000313" key="3">
    <source>
        <dbReference type="EMBL" id="KLU05131.1"/>
    </source>
</evidence>
<dbReference type="OrthoDB" id="9801912at2"/>
<dbReference type="InterPro" id="IPR039424">
    <property type="entry name" value="SBP_5"/>
</dbReference>
<dbReference type="InterPro" id="IPR030678">
    <property type="entry name" value="Peptide/Ni-bd"/>
</dbReference>
<dbReference type="Gene3D" id="3.10.105.10">
    <property type="entry name" value="Dipeptide-binding Protein, Domain 3"/>
    <property type="match status" value="1"/>
</dbReference>
<sequence length="655" mass="74114">MPLELRRAFLVVAAIVVMVSLIWASRFDAMPPADFSFQNGTDPKTLDPHRATGQPESRILFNIFTGLLEELPEGDPDPETGVQPMTPQAGIASSYEVSPDNMTYTFHLRDDATWSDGVPITSADFVWSWTRMLHPETACEYNFQLFGVQHAEAYATGEVQPGDKVEVELWDRPGESIDGDPAPQTFPRGTIVHGTLKALDKPPQPNVPEDASKEEKSKATADWQSEWLYTVDLAKRDGDEILWDEVTETVTYTKNLQTPLAKDNTQRAHAVLVAFDQLGGVEAPDPFTLIVHLRDPLPYFPYLTAYYPLFPVPRHCIEEHGKPMWTRPENIVTCGPYKVGLRKLRDRVRLVKDERWYDADTVGIETIDALSIESQNTALNMYETGELDWVTDPPVTLIEELKQRDDYHGAPYLSVYYYELNTKRPPLDDVRVRKALSMAINREQIVREVTKAGQQPAFALVPPGIAGYTHVKGNRGSLEEAKQLLVEAGYPGGRGFPKFTILYNTSESHRAIAEVIQQQWQNNLNVKADLQNMEWGSFLDKRQQQKYDISRAAWNGDYPDPNTFLDLFLSKSPQNNTAWNNPRYDELVAAAASESDKVKRMELLAEAETIWADELPAIPIYYYVGLNIIKPHVKGLFPTPQDTHPFQTIRLEPKP</sequence>
<accession>A0A0J1BF45</accession>
<dbReference type="FunFam" id="3.10.105.10:FF:000001">
    <property type="entry name" value="Oligopeptide ABC transporter, oligopeptide-binding protein"/>
    <property type="match status" value="1"/>
</dbReference>
<dbReference type="RefSeq" id="WP_047814481.1">
    <property type="nucleotide sequence ID" value="NZ_LECT01000023.1"/>
</dbReference>
<dbReference type="PATRIC" id="fig|595434.4.peg.2759"/>
<keyword evidence="4" id="KW-1185">Reference proteome</keyword>
<reference evidence="3" key="1">
    <citation type="submission" date="2015-05" db="EMBL/GenBank/DDBJ databases">
        <title>Permanent draft genome of Rhodopirellula islandicus K833.</title>
        <authorList>
            <person name="Kizina J."/>
            <person name="Richter M."/>
            <person name="Glockner F.O."/>
            <person name="Harder J."/>
        </authorList>
    </citation>
    <scope>NUCLEOTIDE SEQUENCE [LARGE SCALE GENOMIC DNA]</scope>
    <source>
        <strain evidence="3">K833</strain>
    </source>
</reference>
<evidence type="ECO:0000259" key="2">
    <source>
        <dbReference type="Pfam" id="PF00496"/>
    </source>
</evidence>
<dbReference type="Pfam" id="PF00496">
    <property type="entry name" value="SBP_bac_5"/>
    <property type="match status" value="2"/>
</dbReference>
<dbReference type="STRING" id="595434.RISK_002893"/>
<gene>
    <name evidence="3" type="ORF">RISK_002893</name>
</gene>
<feature type="region of interest" description="Disordered" evidence="1">
    <location>
        <begin position="196"/>
        <end position="218"/>
    </location>
</feature>
<dbReference type="PIRSF" id="PIRSF002741">
    <property type="entry name" value="MppA"/>
    <property type="match status" value="1"/>
</dbReference>
<evidence type="ECO:0000313" key="4">
    <source>
        <dbReference type="Proteomes" id="UP000036367"/>
    </source>
</evidence>
<dbReference type="Gene3D" id="3.90.76.10">
    <property type="entry name" value="Dipeptide-binding Protein, Domain 1"/>
    <property type="match status" value="2"/>
</dbReference>
<comment type="caution">
    <text evidence="3">The sequence shown here is derived from an EMBL/GenBank/DDBJ whole genome shotgun (WGS) entry which is preliminary data.</text>
</comment>
<feature type="domain" description="Solute-binding protein family 5" evidence="2">
    <location>
        <begin position="87"/>
        <end position="151"/>
    </location>
</feature>
<organism evidence="3 4">
    <name type="scientific">Rhodopirellula islandica</name>
    <dbReference type="NCBI Taxonomy" id="595434"/>
    <lineage>
        <taxon>Bacteria</taxon>
        <taxon>Pseudomonadati</taxon>
        <taxon>Planctomycetota</taxon>
        <taxon>Planctomycetia</taxon>
        <taxon>Pirellulales</taxon>
        <taxon>Pirellulaceae</taxon>
        <taxon>Rhodopirellula</taxon>
    </lineage>
</organism>
<proteinExistence type="predicted"/>